<dbReference type="OrthoDB" id="5971574at2759"/>
<evidence type="ECO:0000313" key="15">
    <source>
        <dbReference type="EMBL" id="PIO35167.1"/>
    </source>
</evidence>
<evidence type="ECO:0000256" key="12">
    <source>
        <dbReference type="ARBA" id="ARBA00023289"/>
    </source>
</evidence>
<evidence type="ECO:0000313" key="16">
    <source>
        <dbReference type="Proteomes" id="UP000228934"/>
    </source>
</evidence>
<dbReference type="GO" id="GO:0005886">
    <property type="term" value="C:plasma membrane"/>
    <property type="evidence" value="ECO:0007669"/>
    <property type="project" value="UniProtKB-SubCell"/>
</dbReference>
<comment type="pathway">
    <text evidence="3 13">Glycan biosynthesis; glycogen metabolism.</text>
</comment>
<dbReference type="GO" id="GO:0005964">
    <property type="term" value="C:phosphorylase kinase complex"/>
    <property type="evidence" value="ECO:0007669"/>
    <property type="project" value="TreeGrafter"/>
</dbReference>
<keyword evidence="12 13" id="KW-0636">Prenylation</keyword>
<comment type="similarity">
    <text evidence="4 13">Belongs to the phosphorylase b kinase regulatory chain family.</text>
</comment>
<sequence>NPVTGLLPASKEQNDAWVRDNVYSILSVWGLGMAYRKNADRDEDKAKAYELEQSVVKLMRGVLHCMLRQVDKVEKFKHSQSTKDCLHAKYNTSTCSTVVGDDQWGHLQVDATSLFLLCLAEMTAAGLRIVFTLDEVAFIQNLVFYIEAAYKVADYGMWERGDKTNQGIPELNASSVGMAKAALEAIDELDLFGAHGGPRSVIHVLPDDVEHCQSILYSMLPRASTSKEIDAGLLSIISYPAFAVEDITLVNATKNEILTKLQGRYGCCRFLRDGYKTPREDPNRLHYDSTELKLFENIECEWPVFWTYLVIDGVFNGDQVQVQEYREAIEGIIIRGKHGIHLMPELYAVPYDKIEEEHHNPHTVDRIPLGKTPHLWAQSLYILGSLLAEFLFWLNPKK</sequence>
<gene>
    <name evidence="15" type="ORF">AB205_0076980</name>
</gene>
<proteinExistence type="inferred from homology"/>
<dbReference type="InterPro" id="IPR008734">
    <property type="entry name" value="PHK_A/B_su"/>
</dbReference>
<keyword evidence="6" id="KW-0597">Phosphoprotein</keyword>
<keyword evidence="7 13" id="KW-0321">Glycogen metabolism</keyword>
<dbReference type="AlphaFoldDB" id="A0A2G9S4V4"/>
<evidence type="ECO:0000256" key="11">
    <source>
        <dbReference type="ARBA" id="ARBA00023288"/>
    </source>
</evidence>
<dbReference type="Gene3D" id="1.50.10.10">
    <property type="match status" value="1"/>
</dbReference>
<evidence type="ECO:0000256" key="6">
    <source>
        <dbReference type="ARBA" id="ARBA00022553"/>
    </source>
</evidence>
<evidence type="ECO:0000256" key="1">
    <source>
        <dbReference type="ARBA" id="ARBA00002837"/>
    </source>
</evidence>
<evidence type="ECO:0000256" key="10">
    <source>
        <dbReference type="ARBA" id="ARBA00023277"/>
    </source>
</evidence>
<evidence type="ECO:0000256" key="5">
    <source>
        <dbReference type="ARBA" id="ARBA00022475"/>
    </source>
</evidence>
<dbReference type="Proteomes" id="UP000228934">
    <property type="component" value="Unassembled WGS sequence"/>
</dbReference>
<dbReference type="Pfam" id="PF00723">
    <property type="entry name" value="Glyco_hydro_15"/>
    <property type="match status" value="1"/>
</dbReference>
<keyword evidence="5 13" id="KW-1003">Cell membrane</keyword>
<dbReference type="InterPro" id="IPR011613">
    <property type="entry name" value="GH15-like"/>
</dbReference>
<dbReference type="UniPathway" id="UPA00163"/>
<evidence type="ECO:0000256" key="2">
    <source>
        <dbReference type="ARBA" id="ARBA00004342"/>
    </source>
</evidence>
<dbReference type="GO" id="GO:0005516">
    <property type="term" value="F:calmodulin binding"/>
    <property type="evidence" value="ECO:0007669"/>
    <property type="project" value="UniProtKB-KW"/>
</dbReference>
<keyword evidence="10 13" id="KW-0119">Carbohydrate metabolism</keyword>
<comment type="function">
    <text evidence="1">Phosphorylase b kinase catalyzes the phosphorylation of serine in certain substrates, including troponin I. The alpha chain may bind calmodulin.</text>
</comment>
<dbReference type="PANTHER" id="PTHR10749:SF5">
    <property type="entry name" value="PHOSPHORYLASE B KINASE REGULATORY SUBUNIT ALPHA, LIVER ISOFORM"/>
    <property type="match status" value="1"/>
</dbReference>
<evidence type="ECO:0000256" key="4">
    <source>
        <dbReference type="ARBA" id="ARBA00007128"/>
    </source>
</evidence>
<evidence type="ECO:0000256" key="3">
    <source>
        <dbReference type="ARBA" id="ARBA00005131"/>
    </source>
</evidence>
<name>A0A2G9S4V4_AQUCT</name>
<organism evidence="15 16">
    <name type="scientific">Aquarana catesbeiana</name>
    <name type="common">American bullfrog</name>
    <name type="synonym">Rana catesbeiana</name>
    <dbReference type="NCBI Taxonomy" id="8400"/>
    <lineage>
        <taxon>Eukaryota</taxon>
        <taxon>Metazoa</taxon>
        <taxon>Chordata</taxon>
        <taxon>Craniata</taxon>
        <taxon>Vertebrata</taxon>
        <taxon>Euteleostomi</taxon>
        <taxon>Amphibia</taxon>
        <taxon>Batrachia</taxon>
        <taxon>Anura</taxon>
        <taxon>Neobatrachia</taxon>
        <taxon>Ranoidea</taxon>
        <taxon>Ranidae</taxon>
        <taxon>Aquarana</taxon>
    </lineage>
</organism>
<dbReference type="EMBL" id="KV925659">
    <property type="protein sequence ID" value="PIO35167.1"/>
    <property type="molecule type" value="Genomic_DNA"/>
</dbReference>
<dbReference type="InterPro" id="IPR008928">
    <property type="entry name" value="6-hairpin_glycosidase_sf"/>
</dbReference>
<keyword evidence="11 13" id="KW-0449">Lipoprotein</keyword>
<dbReference type="SUPFAM" id="SSF48208">
    <property type="entry name" value="Six-hairpin glycosidases"/>
    <property type="match status" value="1"/>
</dbReference>
<feature type="non-terminal residue" evidence="15">
    <location>
        <position position="1"/>
    </location>
</feature>
<accession>A0A2G9S4V4</accession>
<reference evidence="16" key="1">
    <citation type="journal article" date="2017" name="Nat. Commun.">
        <title>The North American bullfrog draft genome provides insight into hormonal regulation of long noncoding RNA.</title>
        <authorList>
            <person name="Hammond S.A."/>
            <person name="Warren R.L."/>
            <person name="Vandervalk B.P."/>
            <person name="Kucuk E."/>
            <person name="Khan H."/>
            <person name="Gibb E.A."/>
            <person name="Pandoh P."/>
            <person name="Kirk H."/>
            <person name="Zhao Y."/>
            <person name="Jones M."/>
            <person name="Mungall A.J."/>
            <person name="Coope R."/>
            <person name="Pleasance S."/>
            <person name="Moore R.A."/>
            <person name="Holt R.A."/>
            <person name="Round J.M."/>
            <person name="Ohora S."/>
            <person name="Walle B.V."/>
            <person name="Veldhoen N."/>
            <person name="Helbing C.C."/>
            <person name="Birol I."/>
        </authorList>
    </citation>
    <scope>NUCLEOTIDE SEQUENCE [LARGE SCALE GENOMIC DNA]</scope>
</reference>
<protein>
    <recommendedName>
        <fullName evidence="13">Phosphorylase b kinase regulatory subunit</fullName>
    </recommendedName>
</protein>
<evidence type="ECO:0000259" key="14">
    <source>
        <dbReference type="Pfam" id="PF00723"/>
    </source>
</evidence>
<dbReference type="PANTHER" id="PTHR10749">
    <property type="entry name" value="PHOSPHORYLASE B KINASE REGULATORY SUBUNIT"/>
    <property type="match status" value="1"/>
</dbReference>
<dbReference type="GO" id="GO:0005977">
    <property type="term" value="P:glycogen metabolic process"/>
    <property type="evidence" value="ECO:0007669"/>
    <property type="project" value="UniProtKB-UniPathway"/>
</dbReference>
<comment type="subcellular location">
    <subcellularLocation>
        <location evidence="2 13">Cell membrane</location>
        <topology evidence="2 13">Lipid-anchor</topology>
        <orientation evidence="2 13">Cytoplasmic side</orientation>
    </subcellularLocation>
</comment>
<evidence type="ECO:0000256" key="8">
    <source>
        <dbReference type="ARBA" id="ARBA00022860"/>
    </source>
</evidence>
<keyword evidence="16" id="KW-1185">Reference proteome</keyword>
<evidence type="ECO:0000256" key="9">
    <source>
        <dbReference type="ARBA" id="ARBA00023136"/>
    </source>
</evidence>
<feature type="domain" description="GH15-like" evidence="14">
    <location>
        <begin position="1"/>
        <end position="390"/>
    </location>
</feature>
<keyword evidence="9 13" id="KW-0472">Membrane</keyword>
<evidence type="ECO:0000256" key="7">
    <source>
        <dbReference type="ARBA" id="ARBA00022600"/>
    </source>
</evidence>
<dbReference type="FunFam" id="1.50.10.10:FF:000004">
    <property type="entry name" value="Phosphorylase b kinase regulatory subunit"/>
    <property type="match status" value="1"/>
</dbReference>
<evidence type="ECO:0000256" key="13">
    <source>
        <dbReference type="RuleBase" id="RU364123"/>
    </source>
</evidence>
<dbReference type="InterPro" id="IPR012341">
    <property type="entry name" value="6hp_glycosidase-like_sf"/>
</dbReference>
<keyword evidence="8 13" id="KW-0112">Calmodulin-binding</keyword>